<dbReference type="GO" id="GO:0003676">
    <property type="term" value="F:nucleic acid binding"/>
    <property type="evidence" value="ECO:0007669"/>
    <property type="project" value="InterPro"/>
</dbReference>
<protein>
    <recommendedName>
        <fullName evidence="10">GAG-pre-integrase domain-containing protein</fullName>
    </recommendedName>
</protein>
<evidence type="ECO:0000256" key="8">
    <source>
        <dbReference type="ARBA" id="ARBA00022932"/>
    </source>
</evidence>
<dbReference type="OrthoDB" id="1935865at2759"/>
<evidence type="ECO:0000256" key="3">
    <source>
        <dbReference type="ARBA" id="ARBA00022759"/>
    </source>
</evidence>
<keyword evidence="8" id="KW-0239">DNA-directed DNA polymerase</keyword>
<keyword evidence="4" id="KW-0378">Hydrolase</keyword>
<keyword evidence="8" id="KW-0808">Transferase</keyword>
<keyword evidence="2" id="KW-0479">Metal-binding</keyword>
<feature type="domain" description="GAG-pre-integrase" evidence="10">
    <location>
        <begin position="17"/>
        <end position="72"/>
    </location>
</feature>
<dbReference type="AlphaFoldDB" id="A0A371GQM7"/>
<organism evidence="11 12">
    <name type="scientific">Mucuna pruriens</name>
    <name type="common">Velvet bean</name>
    <name type="synonym">Dolichos pruriens</name>
    <dbReference type="NCBI Taxonomy" id="157652"/>
    <lineage>
        <taxon>Eukaryota</taxon>
        <taxon>Viridiplantae</taxon>
        <taxon>Streptophyta</taxon>
        <taxon>Embryophyta</taxon>
        <taxon>Tracheophyta</taxon>
        <taxon>Spermatophyta</taxon>
        <taxon>Magnoliopsida</taxon>
        <taxon>eudicotyledons</taxon>
        <taxon>Gunneridae</taxon>
        <taxon>Pentapetalae</taxon>
        <taxon>rosids</taxon>
        <taxon>fabids</taxon>
        <taxon>Fabales</taxon>
        <taxon>Fabaceae</taxon>
        <taxon>Papilionoideae</taxon>
        <taxon>50 kb inversion clade</taxon>
        <taxon>NPAAA clade</taxon>
        <taxon>indigoferoid/millettioid clade</taxon>
        <taxon>Phaseoleae</taxon>
        <taxon>Mucuna</taxon>
    </lineage>
</organism>
<dbReference type="PANTHER" id="PTHR42648:SF11">
    <property type="entry name" value="TRANSPOSON TY4-P GAG-POL POLYPROTEIN"/>
    <property type="match status" value="1"/>
</dbReference>
<evidence type="ECO:0000256" key="4">
    <source>
        <dbReference type="ARBA" id="ARBA00022801"/>
    </source>
</evidence>
<keyword evidence="6" id="KW-0229">DNA integration</keyword>
<proteinExistence type="predicted"/>
<dbReference type="GO" id="GO:0016787">
    <property type="term" value="F:hydrolase activity"/>
    <property type="evidence" value="ECO:0007669"/>
    <property type="project" value="UniProtKB-KW"/>
</dbReference>
<name>A0A371GQM7_MUCPR</name>
<dbReference type="GO" id="GO:0003887">
    <property type="term" value="F:DNA-directed DNA polymerase activity"/>
    <property type="evidence" value="ECO:0007669"/>
    <property type="project" value="UniProtKB-KW"/>
</dbReference>
<keyword evidence="3" id="KW-0255">Endonuclease</keyword>
<dbReference type="GO" id="GO:0003964">
    <property type="term" value="F:RNA-directed DNA polymerase activity"/>
    <property type="evidence" value="ECO:0007669"/>
    <property type="project" value="UniProtKB-KW"/>
</dbReference>
<dbReference type="Proteomes" id="UP000257109">
    <property type="component" value="Unassembled WGS sequence"/>
</dbReference>
<dbReference type="InterPro" id="IPR039537">
    <property type="entry name" value="Retrotran_Ty1/copia-like"/>
</dbReference>
<keyword evidence="12" id="KW-1185">Reference proteome</keyword>
<evidence type="ECO:0000256" key="1">
    <source>
        <dbReference type="ARBA" id="ARBA00022722"/>
    </source>
</evidence>
<keyword evidence="5" id="KW-0460">Magnesium</keyword>
<reference evidence="11" key="1">
    <citation type="submission" date="2018-05" db="EMBL/GenBank/DDBJ databases">
        <title>Draft genome of Mucuna pruriens seed.</title>
        <authorList>
            <person name="Nnadi N.E."/>
            <person name="Vos R."/>
            <person name="Hasami M.H."/>
            <person name="Devisetty U.K."/>
            <person name="Aguiy J.C."/>
        </authorList>
    </citation>
    <scope>NUCLEOTIDE SEQUENCE [LARGE SCALE GENOMIC DNA]</scope>
    <source>
        <strain evidence="11">JCA_2017</strain>
    </source>
</reference>
<dbReference type="Gene3D" id="3.30.420.10">
    <property type="entry name" value="Ribonuclease H-like superfamily/Ribonuclease H"/>
    <property type="match status" value="1"/>
</dbReference>
<evidence type="ECO:0000313" key="11">
    <source>
        <dbReference type="EMBL" id="RDX92776.1"/>
    </source>
</evidence>
<dbReference type="GO" id="GO:0006310">
    <property type="term" value="P:DNA recombination"/>
    <property type="evidence" value="ECO:0007669"/>
    <property type="project" value="UniProtKB-KW"/>
</dbReference>
<dbReference type="GO" id="GO:0015074">
    <property type="term" value="P:DNA integration"/>
    <property type="evidence" value="ECO:0007669"/>
    <property type="project" value="UniProtKB-KW"/>
</dbReference>
<dbReference type="PANTHER" id="PTHR42648">
    <property type="entry name" value="TRANSPOSASE, PUTATIVE-RELATED"/>
    <property type="match status" value="1"/>
</dbReference>
<evidence type="ECO:0000256" key="9">
    <source>
        <dbReference type="ARBA" id="ARBA00023172"/>
    </source>
</evidence>
<accession>A0A371GQM7</accession>
<keyword evidence="8" id="KW-0548">Nucleotidyltransferase</keyword>
<keyword evidence="9" id="KW-0233">DNA recombination</keyword>
<dbReference type="GO" id="GO:0046872">
    <property type="term" value="F:metal ion binding"/>
    <property type="evidence" value="ECO:0007669"/>
    <property type="project" value="UniProtKB-KW"/>
</dbReference>
<dbReference type="InterPro" id="IPR012337">
    <property type="entry name" value="RNaseH-like_sf"/>
</dbReference>
<evidence type="ECO:0000256" key="6">
    <source>
        <dbReference type="ARBA" id="ARBA00022908"/>
    </source>
</evidence>
<dbReference type="InterPro" id="IPR036397">
    <property type="entry name" value="RNaseH_sf"/>
</dbReference>
<dbReference type="Pfam" id="PF13976">
    <property type="entry name" value="gag_pre-integrs"/>
    <property type="match status" value="1"/>
</dbReference>
<comment type="caution">
    <text evidence="11">The sequence shown here is derived from an EMBL/GenBank/DDBJ whole genome shotgun (WGS) entry which is preliminary data.</text>
</comment>
<evidence type="ECO:0000256" key="5">
    <source>
        <dbReference type="ARBA" id="ARBA00022842"/>
    </source>
</evidence>
<dbReference type="InterPro" id="IPR025724">
    <property type="entry name" value="GAG-pre-integrase_dom"/>
</dbReference>
<evidence type="ECO:0000256" key="7">
    <source>
        <dbReference type="ARBA" id="ARBA00022918"/>
    </source>
</evidence>
<evidence type="ECO:0000256" key="2">
    <source>
        <dbReference type="ARBA" id="ARBA00022723"/>
    </source>
</evidence>
<dbReference type="SUPFAM" id="SSF53098">
    <property type="entry name" value="Ribonuclease H-like"/>
    <property type="match status" value="1"/>
</dbReference>
<dbReference type="EMBL" id="QJKJ01004786">
    <property type="protein sequence ID" value="RDX92776.1"/>
    <property type="molecule type" value="Genomic_DNA"/>
</dbReference>
<gene>
    <name evidence="11" type="ORF">CR513_25052</name>
</gene>
<keyword evidence="1" id="KW-0540">Nuclease</keyword>
<evidence type="ECO:0000313" key="12">
    <source>
        <dbReference type="Proteomes" id="UP000257109"/>
    </source>
</evidence>
<feature type="non-terminal residue" evidence="11">
    <location>
        <position position="1"/>
    </location>
</feature>
<dbReference type="GO" id="GO:0004519">
    <property type="term" value="F:endonuclease activity"/>
    <property type="evidence" value="ECO:0007669"/>
    <property type="project" value="UniProtKB-KW"/>
</dbReference>
<evidence type="ECO:0000259" key="10">
    <source>
        <dbReference type="Pfam" id="PF13976"/>
    </source>
</evidence>
<sequence length="163" mass="19556">MEKRNKSFPISFKYTTNIAMEVEVDDSWLWHRIFDHFNSHALKLLYQKNMMRDMSCLKEINEVYEGCLLGKQHRVKDLLELVHIHIFGSRRTSSLNNNKYFILFIDDFSRMTWFKVLVKNQSGKHIKVLKSNCGKEYNSHQFVRMKALNDNLLSHLSITKWHF</sequence>
<keyword evidence="7" id="KW-0695">RNA-directed DNA polymerase</keyword>
<dbReference type="STRING" id="157652.A0A371GQM7"/>